<proteinExistence type="predicted"/>
<protein>
    <submittedName>
        <fullName evidence="1">Uncharacterized protein b742L</fullName>
    </submittedName>
</protein>
<dbReference type="EMBL" id="DQ491002">
    <property type="protein sequence ID" value="ABT15141.1"/>
    <property type="molecule type" value="Genomic_DNA"/>
</dbReference>
<gene>
    <name evidence="1" type="primary">b742L</name>
    <name evidence="1" type="ORF">NY2A_b742L</name>
</gene>
<sequence>MFQCLTRRCDIRHASQKIFIRVKNLINHITRYIHFDEFFRNVAKFDESFNECVFTIFQIHFKLKYNHHEFI</sequence>
<dbReference type="KEGG" id="vg:5659557"/>
<dbReference type="RefSeq" id="YP_001497938.1">
    <property type="nucleotide sequence ID" value="NC_009898.1"/>
</dbReference>
<organism evidence="1 2">
    <name type="scientific">Paramecium bursaria Chlorella virus NY2A</name>
    <name type="common">PBCV-NY2A</name>
    <dbReference type="NCBI Taxonomy" id="46021"/>
    <lineage>
        <taxon>Viruses</taxon>
        <taxon>Varidnaviria</taxon>
        <taxon>Bamfordvirae</taxon>
        <taxon>Nucleocytoviricota</taxon>
        <taxon>Megaviricetes</taxon>
        <taxon>Algavirales</taxon>
        <taxon>Phycodnaviridae</taxon>
        <taxon>Chlorovirus</taxon>
        <taxon>Chlorovirus americanus</taxon>
    </lineage>
</organism>
<dbReference type="Proteomes" id="UP000202419">
    <property type="component" value="Segment"/>
</dbReference>
<organismHost>
    <name type="scientific">Chlorella</name>
    <dbReference type="NCBI Taxonomy" id="3071"/>
</organismHost>
<reference evidence="1 2" key="1">
    <citation type="journal article" date="2007" name="Virology">
        <title>Sequence and annotation of the 369-kb NY-2A and the 345-kb AR158 viruses that infect Chlorella NC64A.</title>
        <authorList>
            <person name="Fitzgerald L.A."/>
            <person name="Graves M.V."/>
            <person name="Li X."/>
            <person name="Feldblyum T."/>
            <person name="Nierman W.C."/>
            <person name="Van Etten J.L."/>
        </authorList>
    </citation>
    <scope>NUCLEOTIDE SEQUENCE [LARGE SCALE GENOMIC DNA]</scope>
    <source>
        <strain evidence="1 2">NY-2A</strain>
    </source>
</reference>
<name>A7IXR7_PBCVN</name>
<evidence type="ECO:0000313" key="1">
    <source>
        <dbReference type="EMBL" id="ABT15141.1"/>
    </source>
</evidence>
<accession>A7IXR7</accession>
<dbReference type="GeneID" id="5659557"/>
<keyword evidence="2" id="KW-1185">Reference proteome</keyword>
<evidence type="ECO:0000313" key="2">
    <source>
        <dbReference type="Proteomes" id="UP000202419"/>
    </source>
</evidence>